<comment type="catalytic activity">
    <reaction evidence="12">
        <text>tRNA(Trp) + L-tryptophan + ATP = L-tryptophyl-tRNA(Trp) + AMP + diphosphate + H(+)</text>
        <dbReference type="Rhea" id="RHEA:24080"/>
        <dbReference type="Rhea" id="RHEA-COMP:9671"/>
        <dbReference type="Rhea" id="RHEA-COMP:9705"/>
        <dbReference type="ChEBI" id="CHEBI:15378"/>
        <dbReference type="ChEBI" id="CHEBI:30616"/>
        <dbReference type="ChEBI" id="CHEBI:33019"/>
        <dbReference type="ChEBI" id="CHEBI:57912"/>
        <dbReference type="ChEBI" id="CHEBI:78442"/>
        <dbReference type="ChEBI" id="CHEBI:78535"/>
        <dbReference type="ChEBI" id="CHEBI:456215"/>
        <dbReference type="EC" id="6.1.1.2"/>
    </reaction>
</comment>
<keyword evidence="10 13" id="KW-0030">Aminoacyl-tRNA synthetase</keyword>
<evidence type="ECO:0000256" key="3">
    <source>
        <dbReference type="ARBA" id="ARBA00013161"/>
    </source>
</evidence>
<evidence type="ECO:0000313" key="15">
    <source>
        <dbReference type="Proteomes" id="UP001143981"/>
    </source>
</evidence>
<dbReference type="GO" id="GO:0005737">
    <property type="term" value="C:cytoplasm"/>
    <property type="evidence" value="ECO:0007669"/>
    <property type="project" value="UniProtKB-SubCell"/>
</dbReference>
<evidence type="ECO:0000256" key="4">
    <source>
        <dbReference type="ARBA" id="ARBA00013782"/>
    </source>
</evidence>
<evidence type="ECO:0000313" key="14">
    <source>
        <dbReference type="EMBL" id="KAJ1731331.1"/>
    </source>
</evidence>
<dbReference type="PRINTS" id="PR01039">
    <property type="entry name" value="TRNASYNTHTRP"/>
</dbReference>
<keyword evidence="9 13" id="KW-0648">Protein biosynthesis</keyword>
<evidence type="ECO:0000256" key="12">
    <source>
        <dbReference type="ARBA" id="ARBA00049929"/>
    </source>
</evidence>
<comment type="caution">
    <text evidence="14">The sequence shown here is derived from an EMBL/GenBank/DDBJ whole genome shotgun (WGS) entry which is preliminary data.</text>
</comment>
<dbReference type="Gene3D" id="1.10.240.10">
    <property type="entry name" value="Tyrosyl-Transfer RNA Synthetase"/>
    <property type="match status" value="1"/>
</dbReference>
<dbReference type="Gene3D" id="3.40.50.620">
    <property type="entry name" value="HUPs"/>
    <property type="match status" value="1"/>
</dbReference>
<keyword evidence="7 13" id="KW-0547">Nucleotide-binding</keyword>
<dbReference type="FunFam" id="3.40.50.620:FF:000033">
    <property type="entry name" value="tryptophan--tRNA ligase, cytoplasmic"/>
    <property type="match status" value="1"/>
</dbReference>
<dbReference type="EC" id="6.1.1.2" evidence="3"/>
<dbReference type="InterPro" id="IPR002305">
    <property type="entry name" value="aa-tRNA-synth_Ic"/>
</dbReference>
<dbReference type="FunFam" id="1.10.240.10:FF:000007">
    <property type="entry name" value="Tryptophan--tRNA ligase"/>
    <property type="match status" value="1"/>
</dbReference>
<dbReference type="GO" id="GO:0006436">
    <property type="term" value="P:tryptophanyl-tRNA aminoacylation"/>
    <property type="evidence" value="ECO:0007669"/>
    <property type="project" value="InterPro"/>
</dbReference>
<dbReference type="OrthoDB" id="10261385at2759"/>
<dbReference type="PANTHER" id="PTHR10055">
    <property type="entry name" value="TRYPTOPHANYL-TRNA SYNTHETASE"/>
    <property type="match status" value="1"/>
</dbReference>
<gene>
    <name evidence="14" type="primary">WRS1</name>
    <name evidence="14" type="ORF">LPJ61_002584</name>
</gene>
<name>A0A9W8CZI0_9FUNG</name>
<evidence type="ECO:0000256" key="6">
    <source>
        <dbReference type="ARBA" id="ARBA00022598"/>
    </source>
</evidence>
<accession>A0A9W8CZI0</accession>
<dbReference type="GO" id="GO:0004830">
    <property type="term" value="F:tryptophan-tRNA ligase activity"/>
    <property type="evidence" value="ECO:0007669"/>
    <property type="project" value="UniProtKB-EC"/>
</dbReference>
<dbReference type="InterPro" id="IPR002306">
    <property type="entry name" value="Trp-tRNA-ligase"/>
</dbReference>
<keyword evidence="8 13" id="KW-0067">ATP-binding</keyword>
<keyword evidence="15" id="KW-1185">Reference proteome</keyword>
<dbReference type="NCBIfam" id="TIGR00233">
    <property type="entry name" value="trpS"/>
    <property type="match status" value="1"/>
</dbReference>
<evidence type="ECO:0000256" key="13">
    <source>
        <dbReference type="RuleBase" id="RU363036"/>
    </source>
</evidence>
<comment type="similarity">
    <text evidence="2 13">Belongs to the class-I aminoacyl-tRNA synthetase family.</text>
</comment>
<reference evidence="14" key="1">
    <citation type="submission" date="2022-07" db="EMBL/GenBank/DDBJ databases">
        <title>Phylogenomic reconstructions and comparative analyses of Kickxellomycotina fungi.</title>
        <authorList>
            <person name="Reynolds N.K."/>
            <person name="Stajich J.E."/>
            <person name="Barry K."/>
            <person name="Grigoriev I.V."/>
            <person name="Crous P."/>
            <person name="Smith M.E."/>
        </authorList>
    </citation>
    <scope>NUCLEOTIDE SEQUENCE</scope>
    <source>
        <strain evidence="14">BCRC 34381</strain>
    </source>
</reference>
<evidence type="ECO:0000256" key="5">
    <source>
        <dbReference type="ARBA" id="ARBA00022490"/>
    </source>
</evidence>
<organism evidence="14 15">
    <name type="scientific">Coemansia biformis</name>
    <dbReference type="NCBI Taxonomy" id="1286918"/>
    <lineage>
        <taxon>Eukaryota</taxon>
        <taxon>Fungi</taxon>
        <taxon>Fungi incertae sedis</taxon>
        <taxon>Zoopagomycota</taxon>
        <taxon>Kickxellomycotina</taxon>
        <taxon>Kickxellomycetes</taxon>
        <taxon>Kickxellales</taxon>
        <taxon>Kickxellaceae</taxon>
        <taxon>Coemansia</taxon>
    </lineage>
</organism>
<sequence>MTDSAPVEAPVPESTPVETLVSEAQGLSVDARAGDKGQNVTPWNVEGAVVDGVEQAIDYDKMIKQFGTRLIDAALLERFEKVTGHRPHMFLRRGIFFSHRELDKILDRHEQGKPFYLYTGRGPSRGHMHLGHMLPFIFCKWLQDVFDVPLVVQLTDDEKFLFKNDLTLEQVYENSANATRAIAALGFKPEKTFIFSNLDYVGGAFYRNILRISRSITGSMAKGVFGFTDSDAIGKIHFPSIQAAPAFSSTFPSIFGDRKDIPCLIPCAIDQDPYFRLTRDVAPRLKFKKPSLIHAQFLPALQGAAKKMSSSIDSTAIHMGDTPAQIKNKITRHAFSGGRTSLEEHREFGGNPDVDVAYQYLKHFVDDDREIADLAERYRKGELGTGDMKARCIQVLQQVVGDFQESERSVTDELVRNLRDPDFPRHFASIAKQ</sequence>
<dbReference type="SUPFAM" id="SSF52374">
    <property type="entry name" value="Nucleotidylyl transferase"/>
    <property type="match status" value="1"/>
</dbReference>
<dbReference type="PANTHER" id="PTHR10055:SF1">
    <property type="entry name" value="TRYPTOPHAN--TRNA LIGASE, CYTOPLASMIC"/>
    <property type="match status" value="1"/>
</dbReference>
<dbReference type="EMBL" id="JANBOI010000341">
    <property type="protein sequence ID" value="KAJ1731331.1"/>
    <property type="molecule type" value="Genomic_DNA"/>
</dbReference>
<evidence type="ECO:0000256" key="8">
    <source>
        <dbReference type="ARBA" id="ARBA00022840"/>
    </source>
</evidence>
<evidence type="ECO:0000256" key="7">
    <source>
        <dbReference type="ARBA" id="ARBA00022741"/>
    </source>
</evidence>
<proteinExistence type="inferred from homology"/>
<keyword evidence="6 13" id="KW-0436">Ligase</keyword>
<dbReference type="Proteomes" id="UP001143981">
    <property type="component" value="Unassembled WGS sequence"/>
</dbReference>
<evidence type="ECO:0000256" key="9">
    <source>
        <dbReference type="ARBA" id="ARBA00022917"/>
    </source>
</evidence>
<protein>
    <recommendedName>
        <fullName evidence="4">Tryptophan--tRNA ligase, cytoplasmic</fullName>
        <ecNumber evidence="3">6.1.1.2</ecNumber>
    </recommendedName>
    <alternativeName>
        <fullName evidence="11">Tryptophanyl-tRNA synthetase</fullName>
    </alternativeName>
</protein>
<evidence type="ECO:0000256" key="10">
    <source>
        <dbReference type="ARBA" id="ARBA00023146"/>
    </source>
</evidence>
<evidence type="ECO:0000256" key="11">
    <source>
        <dbReference type="ARBA" id="ARBA00030268"/>
    </source>
</evidence>
<evidence type="ECO:0000256" key="1">
    <source>
        <dbReference type="ARBA" id="ARBA00004496"/>
    </source>
</evidence>
<dbReference type="AlphaFoldDB" id="A0A9W8CZI0"/>
<dbReference type="GO" id="GO:0005524">
    <property type="term" value="F:ATP binding"/>
    <property type="evidence" value="ECO:0007669"/>
    <property type="project" value="UniProtKB-KW"/>
</dbReference>
<dbReference type="InterPro" id="IPR014729">
    <property type="entry name" value="Rossmann-like_a/b/a_fold"/>
</dbReference>
<comment type="subcellular location">
    <subcellularLocation>
        <location evidence="1">Cytoplasm</location>
    </subcellularLocation>
</comment>
<dbReference type="CDD" id="cd00806">
    <property type="entry name" value="TrpRS_core"/>
    <property type="match status" value="1"/>
</dbReference>
<dbReference type="Pfam" id="PF00579">
    <property type="entry name" value="tRNA-synt_1b"/>
    <property type="match status" value="1"/>
</dbReference>
<evidence type="ECO:0000256" key="2">
    <source>
        <dbReference type="ARBA" id="ARBA00005594"/>
    </source>
</evidence>
<keyword evidence="5" id="KW-0963">Cytoplasm</keyword>